<accession>A0A381ZUK0</accession>
<dbReference type="GO" id="GO:0031956">
    <property type="term" value="F:medium-chain fatty acid-CoA ligase activity"/>
    <property type="evidence" value="ECO:0007669"/>
    <property type="project" value="TreeGrafter"/>
</dbReference>
<keyword evidence="2" id="KW-0436">Ligase</keyword>
<dbReference type="InterPro" id="IPR000873">
    <property type="entry name" value="AMP-dep_synth/lig_dom"/>
</dbReference>
<evidence type="ECO:0000256" key="2">
    <source>
        <dbReference type="ARBA" id="ARBA00022598"/>
    </source>
</evidence>
<dbReference type="AlphaFoldDB" id="A0A381ZUK0"/>
<gene>
    <name evidence="6" type="ORF">METZ01_LOCUS145774</name>
</gene>
<evidence type="ECO:0000256" key="3">
    <source>
        <dbReference type="SAM" id="Phobius"/>
    </source>
</evidence>
<proteinExistence type="inferred from homology"/>
<dbReference type="PANTHER" id="PTHR43201">
    <property type="entry name" value="ACYL-COA SYNTHETASE"/>
    <property type="match status" value="1"/>
</dbReference>
<dbReference type="Gene3D" id="3.30.300.30">
    <property type="match status" value="1"/>
</dbReference>
<evidence type="ECO:0000259" key="4">
    <source>
        <dbReference type="Pfam" id="PF00501"/>
    </source>
</evidence>
<dbReference type="PROSITE" id="PS00455">
    <property type="entry name" value="AMP_BINDING"/>
    <property type="match status" value="1"/>
</dbReference>
<reference evidence="6" key="1">
    <citation type="submission" date="2018-05" db="EMBL/GenBank/DDBJ databases">
        <authorList>
            <person name="Lanie J.A."/>
            <person name="Ng W.-L."/>
            <person name="Kazmierczak K.M."/>
            <person name="Andrzejewski T.M."/>
            <person name="Davidsen T.M."/>
            <person name="Wayne K.J."/>
            <person name="Tettelin H."/>
            <person name="Glass J.I."/>
            <person name="Rusch D."/>
            <person name="Podicherti R."/>
            <person name="Tsui H.-C.T."/>
            <person name="Winkler M.E."/>
        </authorList>
    </citation>
    <scope>NUCLEOTIDE SEQUENCE</scope>
</reference>
<dbReference type="PANTHER" id="PTHR43201:SF5">
    <property type="entry name" value="MEDIUM-CHAIN ACYL-COA LIGASE ACSF2, MITOCHONDRIAL"/>
    <property type="match status" value="1"/>
</dbReference>
<name>A0A381ZUK0_9ZZZZ</name>
<dbReference type="Gene3D" id="2.30.38.10">
    <property type="entry name" value="Luciferase, Domain 3"/>
    <property type="match status" value="1"/>
</dbReference>
<dbReference type="InterPro" id="IPR045851">
    <property type="entry name" value="AMP-bd_C_sf"/>
</dbReference>
<dbReference type="Pfam" id="PF00501">
    <property type="entry name" value="AMP-binding"/>
    <property type="match status" value="1"/>
</dbReference>
<comment type="similarity">
    <text evidence="1">Belongs to the ATP-dependent AMP-binding enzyme family.</text>
</comment>
<dbReference type="EMBL" id="UINC01022722">
    <property type="protein sequence ID" value="SVA92920.1"/>
    <property type="molecule type" value="Genomic_DNA"/>
</dbReference>
<feature type="domain" description="AMP-binding enzyme C-terminal" evidence="5">
    <location>
        <begin position="475"/>
        <end position="551"/>
    </location>
</feature>
<dbReference type="GO" id="GO:0006631">
    <property type="term" value="P:fatty acid metabolic process"/>
    <property type="evidence" value="ECO:0007669"/>
    <property type="project" value="TreeGrafter"/>
</dbReference>
<evidence type="ECO:0000259" key="5">
    <source>
        <dbReference type="Pfam" id="PF13193"/>
    </source>
</evidence>
<feature type="transmembrane region" description="Helical" evidence="3">
    <location>
        <begin position="109"/>
        <end position="131"/>
    </location>
</feature>
<evidence type="ECO:0000256" key="1">
    <source>
        <dbReference type="ARBA" id="ARBA00006432"/>
    </source>
</evidence>
<evidence type="ECO:0000313" key="6">
    <source>
        <dbReference type="EMBL" id="SVA92920.1"/>
    </source>
</evidence>
<organism evidence="6">
    <name type="scientific">marine metagenome</name>
    <dbReference type="NCBI Taxonomy" id="408172"/>
    <lineage>
        <taxon>unclassified sequences</taxon>
        <taxon>metagenomes</taxon>
        <taxon>ecological metagenomes</taxon>
    </lineage>
</organism>
<evidence type="ECO:0008006" key="7">
    <source>
        <dbReference type="Google" id="ProtNLM"/>
    </source>
</evidence>
<protein>
    <recommendedName>
        <fullName evidence="7">AMP-dependent synthetase/ligase domain-containing protein</fullName>
    </recommendedName>
</protein>
<keyword evidence="3" id="KW-0472">Membrane</keyword>
<sequence length="571" mass="64175">MDMNDLSQKEVREKIALDFTKDGLFELAEHPIRGNKYHVFANAPKNLFEYFQFGLTHGEWNFISYEGKQYSYQETLNQAAGLSHLLINEYGIKKGDRVAFAMRNYPEWIFSYIAITSLGAIAVPLNSWWLAKELEYAVAHSDARIFIGDEERITSLDGLILDIPRISVRSKRQDFKNTVYFEEVVKPMDHFPQVEVSPEDDASIMYTSGSTGFPKGVVSTHRSIISTPISWLMLGYIASSVDSGAGQQIPEHPCTIAAVPLFHVTGSHSIFLLSVLLKRNIVLMYKWDPLEAIKLIEKHKVTTFSGVPTMAWEILQAHKQNPDIDLSSLLDLGAGGAARPPEQLKAQEKEFPDKGAQIGYGLTETNAAGTNAGGALLYERPTSAGFPTPFLTSVRILDEKNKDLKTGEIGEVAIKSTSNFRCYWKDEEATDEVLDKEGWFKTGDVGTLDENGFLYIKDRIKDIVIRGGENIARLEIEATIYEHPSVLEASVFGVPDDRLGEKLAVRIATNPKMELNEEDISSFLEKRLAKFKIPEFIWIQDQQLPRIASGKIAKKEMREEAIKELEMVKEV</sequence>
<dbReference type="InterPro" id="IPR025110">
    <property type="entry name" value="AMP-bd_C"/>
</dbReference>
<dbReference type="InterPro" id="IPR020845">
    <property type="entry name" value="AMP-binding_CS"/>
</dbReference>
<dbReference type="Gene3D" id="3.40.50.980">
    <property type="match status" value="2"/>
</dbReference>
<dbReference type="Pfam" id="PF13193">
    <property type="entry name" value="AMP-binding_C"/>
    <property type="match status" value="1"/>
</dbReference>
<keyword evidence="3" id="KW-0812">Transmembrane</keyword>
<feature type="domain" description="AMP-dependent synthetase/ligase" evidence="4">
    <location>
        <begin position="59"/>
        <end position="424"/>
    </location>
</feature>
<dbReference type="SUPFAM" id="SSF56801">
    <property type="entry name" value="Acetyl-CoA synthetase-like"/>
    <property type="match status" value="1"/>
</dbReference>
<keyword evidence="3" id="KW-1133">Transmembrane helix</keyword>